<protein>
    <submittedName>
        <fullName evidence="1">Uncharacterized protein</fullName>
    </submittedName>
</protein>
<sequence>QKGITTAGQITTYAALQLDCQYCTHIFSILIIRDYAQLIQWDLSGAIVTAPIYY</sequence>
<gene>
    <name evidence="1" type="ORF">EDB92DRAFT_1803960</name>
</gene>
<accession>A0AAD4L9D6</accession>
<dbReference type="AlphaFoldDB" id="A0AAD4L9D6"/>
<feature type="non-terminal residue" evidence="1">
    <location>
        <position position="1"/>
    </location>
</feature>
<name>A0AAD4L9D6_9AGAM</name>
<proteinExistence type="predicted"/>
<keyword evidence="2" id="KW-1185">Reference proteome</keyword>
<comment type="caution">
    <text evidence="1">The sequence shown here is derived from an EMBL/GenBank/DDBJ whole genome shotgun (WGS) entry which is preliminary data.</text>
</comment>
<evidence type="ECO:0000313" key="2">
    <source>
        <dbReference type="Proteomes" id="UP001201163"/>
    </source>
</evidence>
<organism evidence="1 2">
    <name type="scientific">Lactarius akahatsu</name>
    <dbReference type="NCBI Taxonomy" id="416441"/>
    <lineage>
        <taxon>Eukaryota</taxon>
        <taxon>Fungi</taxon>
        <taxon>Dikarya</taxon>
        <taxon>Basidiomycota</taxon>
        <taxon>Agaricomycotina</taxon>
        <taxon>Agaricomycetes</taxon>
        <taxon>Russulales</taxon>
        <taxon>Russulaceae</taxon>
        <taxon>Lactarius</taxon>
    </lineage>
</organism>
<evidence type="ECO:0000313" key="1">
    <source>
        <dbReference type="EMBL" id="KAH8983236.1"/>
    </source>
</evidence>
<dbReference type="Proteomes" id="UP001201163">
    <property type="component" value="Unassembled WGS sequence"/>
</dbReference>
<reference evidence="1" key="1">
    <citation type="submission" date="2022-01" db="EMBL/GenBank/DDBJ databases">
        <title>Comparative genomics reveals a dynamic genome evolution in the ectomycorrhizal milk-cap (Lactarius) mushrooms.</title>
        <authorList>
            <consortium name="DOE Joint Genome Institute"/>
            <person name="Lebreton A."/>
            <person name="Tang N."/>
            <person name="Kuo A."/>
            <person name="LaButti K."/>
            <person name="Drula E."/>
            <person name="Barry K."/>
            <person name="Clum A."/>
            <person name="Lipzen A."/>
            <person name="Mousain D."/>
            <person name="Ng V."/>
            <person name="Wang R."/>
            <person name="Wang X."/>
            <person name="Dai Y."/>
            <person name="Henrissat B."/>
            <person name="Grigoriev I.V."/>
            <person name="Guerin-Laguette A."/>
            <person name="Yu F."/>
            <person name="Martin F.M."/>
        </authorList>
    </citation>
    <scope>NUCLEOTIDE SEQUENCE</scope>
    <source>
        <strain evidence="1">QP</strain>
    </source>
</reference>
<dbReference type="EMBL" id="JAKELL010000091">
    <property type="protein sequence ID" value="KAH8983236.1"/>
    <property type="molecule type" value="Genomic_DNA"/>
</dbReference>